<dbReference type="Pfam" id="PF03418">
    <property type="entry name" value="Peptidase_A25"/>
    <property type="match status" value="1"/>
</dbReference>
<dbReference type="NCBIfam" id="TIGR01441">
    <property type="entry name" value="GPR"/>
    <property type="match status" value="1"/>
</dbReference>
<comment type="subunit">
    <text evidence="4">Homotetramer.</text>
</comment>
<dbReference type="GO" id="GO:0004222">
    <property type="term" value="F:metalloendopeptidase activity"/>
    <property type="evidence" value="ECO:0007669"/>
    <property type="project" value="UniProtKB-UniRule"/>
</dbReference>
<sequence>MEPIRTDLAVERTAAAPSLPGVTQETRGNAFSVTEIRIKNDVCGAPIGKPAGRYVTLEAPAISRSSANYQEMAEELAAELGKFLPQEGCVFLAGLGNRAITPDALGPRVASKVLATRHLRTALTAEELTYLPELRPVCVLAGGVLGQTGMESAELIEAVCKQIRPAAVVAVDALACAELSRLGTTIQMSDSGISPGSGVANHRAELSRRTLGVPVIALGIPTVVDLHTAVQGIYGKSVPKDRPNMMVTPRDIDRLIDHAGDLLACALNMALHDGMTFAQAEGLG</sequence>
<accession>U2K5S1</accession>
<gene>
    <name evidence="4" type="primary">gpr</name>
    <name evidence="5" type="ORF">RUMCAL_02140</name>
</gene>
<evidence type="ECO:0000256" key="2">
    <source>
        <dbReference type="ARBA" id="ARBA00022801"/>
    </source>
</evidence>
<evidence type="ECO:0000256" key="3">
    <source>
        <dbReference type="ARBA" id="ARBA00023145"/>
    </source>
</evidence>
<dbReference type="RefSeq" id="WP_021683658.1">
    <property type="nucleotide sequence ID" value="NZ_KI260503.1"/>
</dbReference>
<evidence type="ECO:0000313" key="5">
    <source>
        <dbReference type="EMBL" id="ERJ93851.1"/>
    </source>
</evidence>
<comment type="caution">
    <text evidence="5">The sequence shown here is derived from an EMBL/GenBank/DDBJ whole genome shotgun (WGS) entry which is preliminary data.</text>
</comment>
<dbReference type="Gene3D" id="3.40.50.1450">
    <property type="entry name" value="HybD-like"/>
    <property type="match status" value="1"/>
</dbReference>
<dbReference type="PATRIC" id="fig|411473.3.peg.1765"/>
<keyword evidence="6" id="KW-1185">Reference proteome</keyword>
<evidence type="ECO:0000313" key="6">
    <source>
        <dbReference type="Proteomes" id="UP000016662"/>
    </source>
</evidence>
<dbReference type="SUPFAM" id="SSF53163">
    <property type="entry name" value="HybD-like"/>
    <property type="match status" value="1"/>
</dbReference>
<dbReference type="GO" id="GO:0009847">
    <property type="term" value="P:spore germination"/>
    <property type="evidence" value="ECO:0007669"/>
    <property type="project" value="UniProtKB-UniRule"/>
</dbReference>
<comment type="catalytic activity">
    <reaction evidence="4">
        <text>Endopeptidase action with P4 Glu or Asp, P1 preferably Glu &gt; Asp, P1' hydrophobic and P2' Ala.</text>
        <dbReference type="EC" id="3.4.24.78"/>
    </reaction>
</comment>
<feature type="chain" id="PRO_5023266463" description="Germination protease" evidence="4">
    <location>
        <begin position="8"/>
        <end position="284"/>
    </location>
</feature>
<keyword evidence="1 4" id="KW-0645">Protease</keyword>
<dbReference type="eggNOG" id="COG0680">
    <property type="taxonomic scope" value="Bacteria"/>
</dbReference>
<dbReference type="GeneID" id="93692739"/>
<feature type="propeptide" id="PRO_5005088352" evidence="4">
    <location>
        <begin position="1"/>
        <end position="7"/>
    </location>
</feature>
<evidence type="ECO:0000256" key="1">
    <source>
        <dbReference type="ARBA" id="ARBA00022670"/>
    </source>
</evidence>
<dbReference type="GO" id="GO:0006508">
    <property type="term" value="P:proteolysis"/>
    <property type="evidence" value="ECO:0007669"/>
    <property type="project" value="UniProtKB-UniRule"/>
</dbReference>
<keyword evidence="2 4" id="KW-0378">Hydrolase</keyword>
<comment type="PTM">
    <text evidence="4">Autoproteolytically processed. The inactive tetrameric zymogen termed p46 autoprocesses to a smaller form termed p41, which is active only during spore germination.</text>
</comment>
<comment type="similarity">
    <text evidence="4">Belongs to the peptidase A25 family.</text>
</comment>
<dbReference type="EC" id="3.4.24.78" evidence="4"/>
<protein>
    <recommendedName>
        <fullName evidence="4">Germination protease</fullName>
        <ecNumber evidence="4">3.4.24.78</ecNumber>
    </recommendedName>
    <alternativeName>
        <fullName evidence="4">GPR endopeptidase</fullName>
    </alternativeName>
    <alternativeName>
        <fullName evidence="4">Germination proteinase</fullName>
    </alternativeName>
    <alternativeName>
        <fullName evidence="4">Spore protease</fullName>
    </alternativeName>
</protein>
<evidence type="ECO:0000256" key="4">
    <source>
        <dbReference type="HAMAP-Rule" id="MF_00626"/>
    </source>
</evidence>
<dbReference type="AlphaFoldDB" id="U2K5S1"/>
<dbReference type="OrthoDB" id="9777293at2"/>
<dbReference type="EMBL" id="AWVF01000267">
    <property type="protein sequence ID" value="ERJ93851.1"/>
    <property type="molecule type" value="Genomic_DNA"/>
</dbReference>
<dbReference type="HOGENOM" id="CLU_055087_0_0_9"/>
<dbReference type="STRING" id="411473.RUMCAL_02140"/>
<dbReference type="HAMAP" id="MF_00626">
    <property type="entry name" value="Germination_prot"/>
    <property type="match status" value="1"/>
</dbReference>
<keyword evidence="3 4" id="KW-0865">Zymogen</keyword>
<organism evidence="5 6">
    <name type="scientific">Ruminococcus callidus ATCC 27760</name>
    <dbReference type="NCBI Taxonomy" id="411473"/>
    <lineage>
        <taxon>Bacteria</taxon>
        <taxon>Bacillati</taxon>
        <taxon>Bacillota</taxon>
        <taxon>Clostridia</taxon>
        <taxon>Eubacteriales</taxon>
        <taxon>Oscillospiraceae</taxon>
        <taxon>Ruminococcus</taxon>
    </lineage>
</organism>
<proteinExistence type="inferred from homology"/>
<dbReference type="Proteomes" id="UP000016662">
    <property type="component" value="Unassembled WGS sequence"/>
</dbReference>
<dbReference type="InterPro" id="IPR005080">
    <property type="entry name" value="Peptidase_A25"/>
</dbReference>
<reference evidence="5 6" key="1">
    <citation type="submission" date="2013-07" db="EMBL/GenBank/DDBJ databases">
        <authorList>
            <person name="Weinstock G."/>
            <person name="Sodergren E."/>
            <person name="Wylie T."/>
            <person name="Fulton L."/>
            <person name="Fulton R."/>
            <person name="Fronick C."/>
            <person name="O'Laughlin M."/>
            <person name="Godfrey J."/>
            <person name="Miner T."/>
            <person name="Herter B."/>
            <person name="Appelbaum E."/>
            <person name="Cordes M."/>
            <person name="Lek S."/>
            <person name="Wollam A."/>
            <person name="Pepin K.H."/>
            <person name="Palsikar V.B."/>
            <person name="Mitreva M."/>
            <person name="Wilson R.K."/>
        </authorList>
    </citation>
    <scope>NUCLEOTIDE SEQUENCE [LARGE SCALE GENOMIC DNA]</scope>
    <source>
        <strain evidence="5 6">ATCC 27760</strain>
    </source>
</reference>
<comment type="function">
    <text evidence="4">Initiates the rapid degradation of small, acid-soluble proteins during spore germination.</text>
</comment>
<dbReference type="InterPro" id="IPR023430">
    <property type="entry name" value="Pept_HybD-like_dom_sf"/>
</dbReference>
<name>U2K5S1_9FIRM</name>